<feature type="transmembrane region" description="Helical" evidence="8">
    <location>
        <begin position="139"/>
        <end position="158"/>
    </location>
</feature>
<feature type="transmembrane region" description="Helical" evidence="8">
    <location>
        <begin position="170"/>
        <end position="190"/>
    </location>
</feature>
<evidence type="ECO:0000313" key="10">
    <source>
        <dbReference type="EMBL" id="KAF9513625.1"/>
    </source>
</evidence>
<evidence type="ECO:0000256" key="4">
    <source>
        <dbReference type="ARBA" id="ARBA00022970"/>
    </source>
</evidence>
<organism evidence="10 11">
    <name type="scientific">Hydnum rufescens UP504</name>
    <dbReference type="NCBI Taxonomy" id="1448309"/>
    <lineage>
        <taxon>Eukaryota</taxon>
        <taxon>Fungi</taxon>
        <taxon>Dikarya</taxon>
        <taxon>Basidiomycota</taxon>
        <taxon>Agaricomycotina</taxon>
        <taxon>Agaricomycetes</taxon>
        <taxon>Cantharellales</taxon>
        <taxon>Hydnaceae</taxon>
        <taxon>Hydnum</taxon>
    </lineage>
</organism>
<dbReference type="Proteomes" id="UP000886523">
    <property type="component" value="Unassembled WGS sequence"/>
</dbReference>
<dbReference type="EMBL" id="MU128970">
    <property type="protein sequence ID" value="KAF9513625.1"/>
    <property type="molecule type" value="Genomic_DNA"/>
</dbReference>
<keyword evidence="2" id="KW-0813">Transport</keyword>
<evidence type="ECO:0000256" key="7">
    <source>
        <dbReference type="SAM" id="MobiDB-lite"/>
    </source>
</evidence>
<dbReference type="Pfam" id="PF00324">
    <property type="entry name" value="AA_permease"/>
    <property type="match status" value="1"/>
</dbReference>
<evidence type="ECO:0000259" key="9">
    <source>
        <dbReference type="Pfam" id="PF00324"/>
    </source>
</evidence>
<keyword evidence="3 8" id="KW-0812">Transmembrane</keyword>
<dbReference type="GO" id="GO:0016020">
    <property type="term" value="C:membrane"/>
    <property type="evidence" value="ECO:0007669"/>
    <property type="project" value="UniProtKB-SubCell"/>
</dbReference>
<dbReference type="PANTHER" id="PTHR43341:SF20">
    <property type="entry name" value="AAT FAMILY AMINO ACID TRANSPORTER"/>
    <property type="match status" value="1"/>
</dbReference>
<feature type="compositionally biased region" description="Polar residues" evidence="7">
    <location>
        <begin position="16"/>
        <end position="27"/>
    </location>
</feature>
<keyword evidence="11" id="KW-1185">Reference proteome</keyword>
<dbReference type="AlphaFoldDB" id="A0A9P6DX83"/>
<feature type="region of interest" description="Disordered" evidence="7">
    <location>
        <begin position="1"/>
        <end position="27"/>
    </location>
</feature>
<feature type="transmembrane region" description="Helical" evidence="8">
    <location>
        <begin position="89"/>
        <end position="113"/>
    </location>
</feature>
<dbReference type="PIRSF" id="PIRSF006060">
    <property type="entry name" value="AA_transporter"/>
    <property type="match status" value="1"/>
</dbReference>
<feature type="transmembrane region" description="Helical" evidence="8">
    <location>
        <begin position="291"/>
        <end position="310"/>
    </location>
</feature>
<keyword evidence="6 8" id="KW-0472">Membrane</keyword>
<evidence type="ECO:0000256" key="5">
    <source>
        <dbReference type="ARBA" id="ARBA00022989"/>
    </source>
</evidence>
<dbReference type="OrthoDB" id="10062876at2759"/>
<accession>A0A9P6DX83</accession>
<gene>
    <name evidence="10" type="ORF">BS47DRAFT_1485582</name>
</gene>
<sequence>MATHPLFPDEEGVGYTSETSTQATPYSHDQVRSQWRHPFFFANTVPSIGGAIGTGLFLGTGNALKTGGLLGAHLWHITRPKIDIPSSLLIGYTIVGTICYAMMLCLGEMISYLPIPGGHIKLAERFVNPAFSFTVGWNYWYNGIITLPAELSASAVLIDYWEHRKINDAAWISVCLVVVILINTLGAGAYGETEFFFVSFKVITIVGLLILGVILDLGGGPNHDRIGFRYWKDPGPFVQFNGIGGAKGRFLGWWSVMSQAAFSYIGTEIVGMAAGEAQNPRQNLPKAIKRIYIRILLFYIGGAWIIGWLVPSNDKHLGLTSDAASSPFVIAISRAGIKGLPSVINAAIVTSSWSAASSDLYITSRTLYGLAISGNAPQVFARTSKFGLPYVAVTFCGLFCSLAYMGVKSGSLKVFGWFSNMTSIAGLMTWFGIAVTYVRFYAGMKAQGYDRSKLPFSSPLQPYAAWYVIISTVVICFFSGFKVFLKGGWDRADFITHYLPFALFPIFYFGARYFLYKTPMVDVADMDFLTGQSQDSYDESPPRNSLEKFWARL</sequence>
<feature type="transmembrane region" description="Helical" evidence="8">
    <location>
        <begin position="464"/>
        <end position="485"/>
    </location>
</feature>
<comment type="subcellular location">
    <subcellularLocation>
        <location evidence="1">Membrane</location>
        <topology evidence="1">Multi-pass membrane protein</topology>
    </subcellularLocation>
</comment>
<keyword evidence="5 8" id="KW-1133">Transmembrane helix</keyword>
<evidence type="ECO:0000256" key="2">
    <source>
        <dbReference type="ARBA" id="ARBA00022448"/>
    </source>
</evidence>
<dbReference type="GO" id="GO:0015171">
    <property type="term" value="F:amino acid transmembrane transporter activity"/>
    <property type="evidence" value="ECO:0007669"/>
    <property type="project" value="TreeGrafter"/>
</dbReference>
<protein>
    <recommendedName>
        <fullName evidence="9">Amino acid permease/ SLC12A domain-containing protein</fullName>
    </recommendedName>
</protein>
<proteinExistence type="predicted"/>
<dbReference type="InterPro" id="IPR050524">
    <property type="entry name" value="APC_YAT"/>
</dbReference>
<comment type="caution">
    <text evidence="10">The sequence shown here is derived from an EMBL/GenBank/DDBJ whole genome shotgun (WGS) entry which is preliminary data.</text>
</comment>
<feature type="domain" description="Amino acid permease/ SLC12A" evidence="9">
    <location>
        <begin position="45"/>
        <end position="513"/>
    </location>
</feature>
<keyword evidence="4" id="KW-0029">Amino-acid transport</keyword>
<dbReference type="PANTHER" id="PTHR43341">
    <property type="entry name" value="AMINO ACID PERMEASE"/>
    <property type="match status" value="1"/>
</dbReference>
<feature type="transmembrane region" description="Helical" evidence="8">
    <location>
        <begin position="387"/>
        <end position="407"/>
    </location>
</feature>
<feature type="transmembrane region" description="Helical" evidence="8">
    <location>
        <begin position="414"/>
        <end position="444"/>
    </location>
</feature>
<name>A0A9P6DX83_9AGAM</name>
<evidence type="ECO:0000313" key="11">
    <source>
        <dbReference type="Proteomes" id="UP000886523"/>
    </source>
</evidence>
<feature type="transmembrane region" description="Helical" evidence="8">
    <location>
        <begin position="497"/>
        <end position="516"/>
    </location>
</feature>
<evidence type="ECO:0000256" key="6">
    <source>
        <dbReference type="ARBA" id="ARBA00023136"/>
    </source>
</evidence>
<dbReference type="InterPro" id="IPR004841">
    <property type="entry name" value="AA-permease/SLC12A_dom"/>
</dbReference>
<feature type="transmembrane region" description="Helical" evidence="8">
    <location>
        <begin position="196"/>
        <end position="215"/>
    </location>
</feature>
<evidence type="ECO:0000256" key="8">
    <source>
        <dbReference type="SAM" id="Phobius"/>
    </source>
</evidence>
<evidence type="ECO:0000256" key="3">
    <source>
        <dbReference type="ARBA" id="ARBA00022692"/>
    </source>
</evidence>
<evidence type="ECO:0000256" key="1">
    <source>
        <dbReference type="ARBA" id="ARBA00004141"/>
    </source>
</evidence>
<dbReference type="Gene3D" id="1.20.1740.10">
    <property type="entry name" value="Amino acid/polyamine transporter I"/>
    <property type="match status" value="1"/>
</dbReference>
<reference evidence="10" key="1">
    <citation type="journal article" date="2020" name="Nat. Commun.">
        <title>Large-scale genome sequencing of mycorrhizal fungi provides insights into the early evolution of symbiotic traits.</title>
        <authorList>
            <person name="Miyauchi S."/>
            <person name="Kiss E."/>
            <person name="Kuo A."/>
            <person name="Drula E."/>
            <person name="Kohler A."/>
            <person name="Sanchez-Garcia M."/>
            <person name="Morin E."/>
            <person name="Andreopoulos B."/>
            <person name="Barry K.W."/>
            <person name="Bonito G."/>
            <person name="Buee M."/>
            <person name="Carver A."/>
            <person name="Chen C."/>
            <person name="Cichocki N."/>
            <person name="Clum A."/>
            <person name="Culley D."/>
            <person name="Crous P.W."/>
            <person name="Fauchery L."/>
            <person name="Girlanda M."/>
            <person name="Hayes R.D."/>
            <person name="Keri Z."/>
            <person name="LaButti K."/>
            <person name="Lipzen A."/>
            <person name="Lombard V."/>
            <person name="Magnuson J."/>
            <person name="Maillard F."/>
            <person name="Murat C."/>
            <person name="Nolan M."/>
            <person name="Ohm R.A."/>
            <person name="Pangilinan J."/>
            <person name="Pereira M.F."/>
            <person name="Perotto S."/>
            <person name="Peter M."/>
            <person name="Pfister S."/>
            <person name="Riley R."/>
            <person name="Sitrit Y."/>
            <person name="Stielow J.B."/>
            <person name="Szollosi G."/>
            <person name="Zifcakova L."/>
            <person name="Stursova M."/>
            <person name="Spatafora J.W."/>
            <person name="Tedersoo L."/>
            <person name="Vaario L.M."/>
            <person name="Yamada A."/>
            <person name="Yan M."/>
            <person name="Wang P."/>
            <person name="Xu J."/>
            <person name="Bruns T."/>
            <person name="Baldrian P."/>
            <person name="Vilgalys R."/>
            <person name="Dunand C."/>
            <person name="Henrissat B."/>
            <person name="Grigoriev I.V."/>
            <person name="Hibbett D."/>
            <person name="Nagy L.G."/>
            <person name="Martin F.M."/>
        </authorList>
    </citation>
    <scope>NUCLEOTIDE SEQUENCE</scope>
    <source>
        <strain evidence="10">UP504</strain>
    </source>
</reference>
<dbReference type="FunFam" id="1.20.1740.10:FF:000006">
    <property type="entry name" value="General amino acid permease"/>
    <property type="match status" value="1"/>
</dbReference>